<organism evidence="3 4">
    <name type="scientific">Theobroma cacao</name>
    <name type="common">Cacao</name>
    <name type="synonym">Cocoa</name>
    <dbReference type="NCBI Taxonomy" id="3641"/>
    <lineage>
        <taxon>Eukaryota</taxon>
        <taxon>Viridiplantae</taxon>
        <taxon>Streptophyta</taxon>
        <taxon>Embryophyta</taxon>
        <taxon>Tracheophyta</taxon>
        <taxon>Spermatophyta</taxon>
        <taxon>Magnoliopsida</taxon>
        <taxon>eudicotyledons</taxon>
        <taxon>Gunneridae</taxon>
        <taxon>Pentapetalae</taxon>
        <taxon>rosids</taxon>
        <taxon>malvids</taxon>
        <taxon>Malvales</taxon>
        <taxon>Malvaceae</taxon>
        <taxon>Byttnerioideae</taxon>
        <taxon>Theobroma</taxon>
    </lineage>
</organism>
<dbReference type="AlphaFoldDB" id="A0A061G5Z5"/>
<dbReference type="OMA" id="FRPVNRH"/>
<dbReference type="EMBL" id="CM001881">
    <property type="protein sequence ID" value="EOY24996.1"/>
    <property type="molecule type" value="Genomic_DNA"/>
</dbReference>
<evidence type="ECO:0000313" key="3">
    <source>
        <dbReference type="EMBL" id="EOY24996.1"/>
    </source>
</evidence>
<evidence type="ECO:0000313" key="4">
    <source>
        <dbReference type="Proteomes" id="UP000026915"/>
    </source>
</evidence>
<evidence type="ECO:0000256" key="1">
    <source>
        <dbReference type="SAM" id="MobiDB-lite"/>
    </source>
</evidence>
<sequence length="308" mass="36833">MLIQKVRLPKVFNNDSWTALSSPVSFSHVLGHPVARFRHHRHSWSKPHSLYKSPFLNVNQNPLILFFAFTKKKKEMARLAVAFTVIFLFTFSSHARFLTAEQEHDVTLEETETKLPESNPKTTNAIFLPSEKPGFESAEVVDFKPDDALETVSEVDLAPLTKISFRPVNRHFPRRPMIPFRHKHNCRFHKRFRPLNPRLQQKRYISYGDDMILSDEKSQFDPESRGVVRQIQPRWARFRDDGTESEDLDFIKPHHHDHDHEHEHDHDDHHHHHHHHRRHHHGEEDEKDEREEHEGGFMRRFRKFFIHF</sequence>
<feature type="compositionally biased region" description="Basic residues" evidence="1">
    <location>
        <begin position="269"/>
        <end position="280"/>
    </location>
</feature>
<dbReference type="eggNOG" id="ENOG502S586">
    <property type="taxonomic scope" value="Eukaryota"/>
</dbReference>
<dbReference type="InParanoid" id="A0A061G5Z5"/>
<keyword evidence="2" id="KW-1133">Transmembrane helix</keyword>
<proteinExistence type="predicted"/>
<protein>
    <submittedName>
        <fullName evidence="3">Uncharacterized protein</fullName>
    </submittedName>
</protein>
<feature type="region of interest" description="Disordered" evidence="1">
    <location>
        <begin position="246"/>
        <end position="294"/>
    </location>
</feature>
<name>A0A061G5Z5_THECC</name>
<keyword evidence="2" id="KW-0472">Membrane</keyword>
<keyword evidence="4" id="KW-1185">Reference proteome</keyword>
<keyword evidence="2" id="KW-0812">Transmembrane</keyword>
<gene>
    <name evidence="3" type="ORF">TCM_016448</name>
</gene>
<dbReference type="HOGENOM" id="CLU_904341_0_0_1"/>
<dbReference type="Proteomes" id="UP000026915">
    <property type="component" value="Chromosome 3"/>
</dbReference>
<reference evidence="3 4" key="1">
    <citation type="journal article" date="2013" name="Genome Biol.">
        <title>The genome sequence of the most widely cultivated cacao type and its use to identify candidate genes regulating pod color.</title>
        <authorList>
            <person name="Motamayor J.C."/>
            <person name="Mockaitis K."/>
            <person name="Schmutz J."/>
            <person name="Haiminen N."/>
            <person name="Iii D.L."/>
            <person name="Cornejo O."/>
            <person name="Findley S.D."/>
            <person name="Zheng P."/>
            <person name="Utro F."/>
            <person name="Royaert S."/>
            <person name="Saski C."/>
            <person name="Jenkins J."/>
            <person name="Podicheti R."/>
            <person name="Zhao M."/>
            <person name="Scheffler B.E."/>
            <person name="Stack J.C."/>
            <person name="Feltus F.A."/>
            <person name="Mustiga G.M."/>
            <person name="Amores F."/>
            <person name="Phillips W."/>
            <person name="Marelli J.P."/>
            <person name="May G.D."/>
            <person name="Shapiro H."/>
            <person name="Ma J."/>
            <person name="Bustamante C.D."/>
            <person name="Schnell R.J."/>
            <person name="Main D."/>
            <person name="Gilbert D."/>
            <person name="Parida L."/>
            <person name="Kuhn D.N."/>
        </authorList>
    </citation>
    <scope>NUCLEOTIDE SEQUENCE [LARGE SCALE GENOMIC DNA]</scope>
    <source>
        <strain evidence="4">cv. Matina 1-6</strain>
    </source>
</reference>
<dbReference type="Gramene" id="EOY24996">
    <property type="protein sequence ID" value="EOY24996"/>
    <property type="gene ID" value="TCM_016448"/>
</dbReference>
<feature type="compositionally biased region" description="Basic and acidic residues" evidence="1">
    <location>
        <begin position="249"/>
        <end position="268"/>
    </location>
</feature>
<accession>A0A061G5Z5</accession>
<evidence type="ECO:0000256" key="2">
    <source>
        <dbReference type="SAM" id="Phobius"/>
    </source>
</evidence>
<feature type="transmembrane region" description="Helical" evidence="2">
    <location>
        <begin position="79"/>
        <end position="98"/>
    </location>
</feature>